<evidence type="ECO:0000256" key="6">
    <source>
        <dbReference type="ARBA" id="ARBA00022839"/>
    </source>
</evidence>
<dbReference type="InterPro" id="IPR022966">
    <property type="entry name" value="RNase_II/R_CS"/>
</dbReference>
<dbReference type="InterPro" id="IPR003029">
    <property type="entry name" value="S1_domain"/>
</dbReference>
<dbReference type="KEGG" id="efr:EFREU_v1c06320"/>
<dbReference type="InterPro" id="IPR011805">
    <property type="entry name" value="RNase_R"/>
</dbReference>
<dbReference type="InterPro" id="IPR013223">
    <property type="entry name" value="RNase_B_OB_dom"/>
</dbReference>
<dbReference type="EMBL" id="CP024962">
    <property type="protein sequence ID" value="ATZ16652.1"/>
    <property type="molecule type" value="Genomic_DNA"/>
</dbReference>
<evidence type="ECO:0000256" key="5">
    <source>
        <dbReference type="ARBA" id="ARBA00022801"/>
    </source>
</evidence>
<dbReference type="Pfam" id="PF00575">
    <property type="entry name" value="S1"/>
    <property type="match status" value="1"/>
</dbReference>
<evidence type="ECO:0000256" key="8">
    <source>
        <dbReference type="HAMAP-Rule" id="MF_01895"/>
    </source>
</evidence>
<dbReference type="OrthoDB" id="9764149at2"/>
<dbReference type="SMART" id="SM00955">
    <property type="entry name" value="RNB"/>
    <property type="match status" value="1"/>
</dbReference>
<dbReference type="InterPro" id="IPR001900">
    <property type="entry name" value="RNase_II/R"/>
</dbReference>
<dbReference type="InterPro" id="IPR050180">
    <property type="entry name" value="RNR_Ribonuclease"/>
</dbReference>
<dbReference type="PROSITE" id="PS01175">
    <property type="entry name" value="RIBONUCLEASE_II"/>
    <property type="match status" value="1"/>
</dbReference>
<dbReference type="GO" id="GO:0005829">
    <property type="term" value="C:cytosol"/>
    <property type="evidence" value="ECO:0007669"/>
    <property type="project" value="TreeGrafter"/>
</dbReference>
<proteinExistence type="inferred from homology"/>
<dbReference type="Pfam" id="PF00773">
    <property type="entry name" value="RNB"/>
    <property type="match status" value="1"/>
</dbReference>
<dbReference type="CDD" id="cd04471">
    <property type="entry name" value="S1_RNase_R"/>
    <property type="match status" value="1"/>
</dbReference>
<evidence type="ECO:0000313" key="10">
    <source>
        <dbReference type="Proteomes" id="UP000232222"/>
    </source>
</evidence>
<comment type="subcellular location">
    <subcellularLocation>
        <location evidence="2 8">Cytoplasm</location>
    </subcellularLocation>
</comment>
<gene>
    <name evidence="8 9" type="primary">rnr</name>
    <name evidence="9" type="ORF">EFREU_v1c06320</name>
</gene>
<dbReference type="SUPFAM" id="SSF50249">
    <property type="entry name" value="Nucleic acid-binding proteins"/>
    <property type="match status" value="3"/>
</dbReference>
<dbReference type="InterPro" id="IPR004476">
    <property type="entry name" value="RNase_II/RNase_R"/>
</dbReference>
<name>A0A2K8NS22_9MOLU</name>
<sequence>MKMDVIATLKLNHNQLPLTELGRLVEADDLNELNKELKPLVDNQTLCLTAQGNVYLLTEEGFHCGLLKMHQKGFGFVSDVRNPERDSYFVPPTAMNGAIKGDEVVYKVSFEDDGRDRAEIIEIAHRDKEFLIGEIRRSYDGRFLDFIPTDISFNNFRMVILNKNDLVLKEHDLYKAKIINIQDRKMFIRLKKNIGNATKAADRILSIAEEFDLPIEFMPNTLRNAQNVNIHPREEKAEFERRLTTSIMDKGLVTIDGLDSKDLDDAIYVERYKDGYKLIVAIADVSHYVLPKSPLDREALRRGNSTYLANMVIPMLPKILSDDLCSLNPNTEKFAMACEMIFDSMGDMVNKRVFETIMISHARLNYDECNKYFQEQKWDKAPEVAKMLDVAHELYLKLLKQREAKGMLNLEIREPKIVMDKDSNVVAIKARQSGPSEQLIEQFMVSANEAVAELVHEQELPFIYRDHGKPSVESLSEWYASLKTFGINIKLTNKEMTDPRNLNKALQMIDHQIANPIEKELLNLSLLRHLDKAEYALENIGHFGLASKCYTHFTSPIRRYPDLMVHRFLREYILNGDTSEALQRQNTDFIKKASLIVNETEINSVDCEREVVKVCMVEFMQDKVGQIYDGVIAVALKFGFFVQLENMVEGLVHISTLGSGVTYDDKTQTLTKDNNTFYRMGQAVKIRVEAVDPQKRTIDFVLV</sequence>
<dbReference type="EC" id="3.1.13.1" evidence="8"/>
<dbReference type="InterPro" id="IPR012340">
    <property type="entry name" value="NA-bd_OB-fold"/>
</dbReference>
<dbReference type="PANTHER" id="PTHR23355">
    <property type="entry name" value="RIBONUCLEASE"/>
    <property type="match status" value="1"/>
</dbReference>
<dbReference type="GO" id="GO:0003723">
    <property type="term" value="F:RNA binding"/>
    <property type="evidence" value="ECO:0007669"/>
    <property type="project" value="UniProtKB-UniRule"/>
</dbReference>
<evidence type="ECO:0000256" key="1">
    <source>
        <dbReference type="ARBA" id="ARBA00001849"/>
    </source>
</evidence>
<dbReference type="Gene3D" id="2.40.50.140">
    <property type="entry name" value="Nucleic acid-binding proteins"/>
    <property type="match status" value="2"/>
</dbReference>
<dbReference type="GO" id="GO:0008859">
    <property type="term" value="F:exoribonuclease II activity"/>
    <property type="evidence" value="ECO:0007669"/>
    <property type="project" value="UniProtKB-UniRule"/>
</dbReference>
<dbReference type="NCBIfam" id="TIGR02063">
    <property type="entry name" value="RNase_R"/>
    <property type="match status" value="1"/>
</dbReference>
<dbReference type="GO" id="GO:0006402">
    <property type="term" value="P:mRNA catabolic process"/>
    <property type="evidence" value="ECO:0007669"/>
    <property type="project" value="TreeGrafter"/>
</dbReference>
<dbReference type="AlphaFoldDB" id="A0A2K8NS22"/>
<evidence type="ECO:0000256" key="4">
    <source>
        <dbReference type="ARBA" id="ARBA00022722"/>
    </source>
</evidence>
<keyword evidence="4 8" id="KW-0540">Nuclease</keyword>
<keyword evidence="10" id="KW-1185">Reference proteome</keyword>
<keyword evidence="5 8" id="KW-0378">Hydrolase</keyword>
<evidence type="ECO:0000256" key="3">
    <source>
        <dbReference type="ARBA" id="ARBA00022490"/>
    </source>
</evidence>
<evidence type="ECO:0000256" key="7">
    <source>
        <dbReference type="ARBA" id="ARBA00022884"/>
    </source>
</evidence>
<protein>
    <recommendedName>
        <fullName evidence="8">Ribonuclease R</fullName>
        <shortName evidence="8">RNase R</shortName>
        <ecNumber evidence="8">3.1.13.1</ecNumber>
    </recommendedName>
</protein>
<dbReference type="PROSITE" id="PS50126">
    <property type="entry name" value="S1"/>
    <property type="match status" value="1"/>
</dbReference>
<keyword evidence="6 8" id="KW-0269">Exonuclease</keyword>
<keyword evidence="7 8" id="KW-0694">RNA-binding</keyword>
<dbReference type="NCBIfam" id="TIGR00358">
    <property type="entry name" value="3_prime_RNase"/>
    <property type="match status" value="1"/>
</dbReference>
<accession>A0A2K8NS22</accession>
<organism evidence="9 10">
    <name type="scientific">Entomoplasma freundtii</name>
    <dbReference type="NCBI Taxonomy" id="74700"/>
    <lineage>
        <taxon>Bacteria</taxon>
        <taxon>Bacillati</taxon>
        <taxon>Mycoplasmatota</taxon>
        <taxon>Mollicutes</taxon>
        <taxon>Entomoplasmatales</taxon>
        <taxon>Entomoplasmataceae</taxon>
        <taxon>Entomoplasma</taxon>
    </lineage>
</organism>
<dbReference type="SMART" id="SM00357">
    <property type="entry name" value="CSP"/>
    <property type="match status" value="1"/>
</dbReference>
<dbReference type="HAMAP" id="MF_01895">
    <property type="entry name" value="RNase_R"/>
    <property type="match status" value="1"/>
</dbReference>
<dbReference type="PANTHER" id="PTHR23355:SF9">
    <property type="entry name" value="DIS3-LIKE EXONUCLEASE 2"/>
    <property type="match status" value="1"/>
</dbReference>
<comment type="catalytic activity">
    <reaction evidence="1 8">
        <text>Exonucleolytic cleavage in the 3'- to 5'-direction to yield nucleoside 5'-phosphates.</text>
        <dbReference type="EC" id="3.1.13.1"/>
    </reaction>
</comment>
<comment type="similarity">
    <text evidence="8">Belongs to the RNR ribonuclease family. RNase R subfamily.</text>
</comment>
<dbReference type="RefSeq" id="WP_100609731.1">
    <property type="nucleotide sequence ID" value="NZ_CP024962.1"/>
</dbReference>
<dbReference type="Pfam" id="PF08206">
    <property type="entry name" value="OB_RNB"/>
    <property type="match status" value="1"/>
</dbReference>
<evidence type="ECO:0000313" key="9">
    <source>
        <dbReference type="EMBL" id="ATZ16652.1"/>
    </source>
</evidence>
<comment type="function">
    <text evidence="8">3'-5' exoribonuclease that releases 5'-nucleoside monophosphates and is involved in maturation of structured RNAs.</text>
</comment>
<dbReference type="InterPro" id="IPR011129">
    <property type="entry name" value="CSD"/>
</dbReference>
<reference evidence="9 10" key="1">
    <citation type="submission" date="2017-11" db="EMBL/GenBank/DDBJ databases">
        <title>Genome sequence of Entomoplasma freundtii BARC 318 (ATCC 51999).</title>
        <authorList>
            <person name="Lo W.-S."/>
            <person name="Gasparich G.E."/>
            <person name="Kuo C.-H."/>
        </authorList>
    </citation>
    <scope>NUCLEOTIDE SEQUENCE [LARGE SCALE GENOMIC DNA]</scope>
    <source>
        <strain evidence="9 10">BARC 318</strain>
    </source>
</reference>
<dbReference type="Proteomes" id="UP000232222">
    <property type="component" value="Chromosome"/>
</dbReference>
<evidence type="ECO:0000256" key="2">
    <source>
        <dbReference type="ARBA" id="ARBA00004496"/>
    </source>
</evidence>
<keyword evidence="3 8" id="KW-0963">Cytoplasm</keyword>
<dbReference type="SMART" id="SM00316">
    <property type="entry name" value="S1"/>
    <property type="match status" value="1"/>
</dbReference>